<gene>
    <name evidence="1" type="ORF">ElyMa_005493500</name>
</gene>
<keyword evidence="2" id="KW-1185">Reference proteome</keyword>
<reference evidence="1 2" key="1">
    <citation type="journal article" date="2021" name="Elife">
        <title>Chloroplast acquisition without the gene transfer in kleptoplastic sea slugs, Plakobranchus ocellatus.</title>
        <authorList>
            <person name="Maeda T."/>
            <person name="Takahashi S."/>
            <person name="Yoshida T."/>
            <person name="Shimamura S."/>
            <person name="Takaki Y."/>
            <person name="Nagai Y."/>
            <person name="Toyoda A."/>
            <person name="Suzuki Y."/>
            <person name="Arimoto A."/>
            <person name="Ishii H."/>
            <person name="Satoh N."/>
            <person name="Nishiyama T."/>
            <person name="Hasebe M."/>
            <person name="Maruyama T."/>
            <person name="Minagawa J."/>
            <person name="Obokata J."/>
            <person name="Shigenobu S."/>
        </authorList>
    </citation>
    <scope>NUCLEOTIDE SEQUENCE [LARGE SCALE GENOMIC DNA]</scope>
</reference>
<dbReference type="EMBL" id="BMAT01010952">
    <property type="protein sequence ID" value="GFR63888.1"/>
    <property type="molecule type" value="Genomic_DNA"/>
</dbReference>
<proteinExistence type="predicted"/>
<evidence type="ECO:0000313" key="1">
    <source>
        <dbReference type="EMBL" id="GFR63888.1"/>
    </source>
</evidence>
<dbReference type="AlphaFoldDB" id="A0AAV4ETR4"/>
<dbReference type="PANTHER" id="PTHR47027:SF20">
    <property type="entry name" value="REVERSE TRANSCRIPTASE-LIKE PROTEIN WITH RNA-DIRECTED DNA POLYMERASE DOMAIN"/>
    <property type="match status" value="1"/>
</dbReference>
<sequence>MKEKSKVMVSSERVNDASLTKDDEPLELVHKFKYLGACLHEDGSSTVEVRTRIALATAAFAKLGKIWKSSISFKAKHKLFRSLGTVEGKRRRGRQRKAWCDNIKEWTGMAMYELVRFFKYTPEQNGIFDQCLPDDASPERLGEVDFYFMTPPKFEWLVGMKPVPDTSFFYRVFSRFSHEQVTDSATTFGVLYKFSPGLSDPTVFDKDFSECVETSFTS</sequence>
<name>A0AAV4ETR4_9GAST</name>
<organism evidence="1 2">
    <name type="scientific">Elysia marginata</name>
    <dbReference type="NCBI Taxonomy" id="1093978"/>
    <lineage>
        <taxon>Eukaryota</taxon>
        <taxon>Metazoa</taxon>
        <taxon>Spiralia</taxon>
        <taxon>Lophotrochozoa</taxon>
        <taxon>Mollusca</taxon>
        <taxon>Gastropoda</taxon>
        <taxon>Heterobranchia</taxon>
        <taxon>Euthyneura</taxon>
        <taxon>Panpulmonata</taxon>
        <taxon>Sacoglossa</taxon>
        <taxon>Placobranchoidea</taxon>
        <taxon>Plakobranchidae</taxon>
        <taxon>Elysia</taxon>
    </lineage>
</organism>
<accession>A0AAV4ETR4</accession>
<dbReference type="Proteomes" id="UP000762676">
    <property type="component" value="Unassembled WGS sequence"/>
</dbReference>
<comment type="caution">
    <text evidence="1">The sequence shown here is derived from an EMBL/GenBank/DDBJ whole genome shotgun (WGS) entry which is preliminary data.</text>
</comment>
<protein>
    <submittedName>
        <fullName evidence="1">Uncharacterized protein</fullName>
    </submittedName>
</protein>
<evidence type="ECO:0000313" key="2">
    <source>
        <dbReference type="Proteomes" id="UP000762676"/>
    </source>
</evidence>
<dbReference type="PANTHER" id="PTHR47027">
    <property type="entry name" value="REVERSE TRANSCRIPTASE DOMAIN-CONTAINING PROTEIN"/>
    <property type="match status" value="1"/>
</dbReference>